<evidence type="ECO:0000313" key="3">
    <source>
        <dbReference type="Proteomes" id="UP001498398"/>
    </source>
</evidence>
<dbReference type="SUPFAM" id="SSF117070">
    <property type="entry name" value="LEA14-like"/>
    <property type="match status" value="1"/>
</dbReference>
<organism evidence="2 3">
    <name type="scientific">Marasmiellus scandens</name>
    <dbReference type="NCBI Taxonomy" id="2682957"/>
    <lineage>
        <taxon>Eukaryota</taxon>
        <taxon>Fungi</taxon>
        <taxon>Dikarya</taxon>
        <taxon>Basidiomycota</taxon>
        <taxon>Agaricomycotina</taxon>
        <taxon>Agaricomycetes</taxon>
        <taxon>Agaricomycetidae</taxon>
        <taxon>Agaricales</taxon>
        <taxon>Marasmiineae</taxon>
        <taxon>Omphalotaceae</taxon>
        <taxon>Marasmiellus</taxon>
    </lineage>
</organism>
<evidence type="ECO:0008006" key="4">
    <source>
        <dbReference type="Google" id="ProtNLM"/>
    </source>
</evidence>
<dbReference type="Proteomes" id="UP001498398">
    <property type="component" value="Unassembled WGS sequence"/>
</dbReference>
<protein>
    <recommendedName>
        <fullName evidence="4">Late embryogenesis abundant protein LEA-2 subgroup domain-containing protein</fullName>
    </recommendedName>
</protein>
<sequence length="342" mass="37168">MRRNVETLGDVEVESQVSTSAFVLLQHDLSFENERQPQRKSLLQRIQHKWRGADEDRNGMRVVGDVDSTDEIPGSIREYRRQRSRGLWTKGSRLQCIGRYSCFAQLFTIYIGISIFMAIVLWLKPPSIGVSGIGLDSTREVIIDTAGITIPLSIPVSVENPNYISATLNNVDVKVSYPLHNSTDVPVGNGTLSSINIKSNSRTNFTFPFDIDISFNVSENLEVVEDLLSRCGNLSNQTDISISMNIKIKLHALGISLSPPSSSTAVGIGCPLNQTNVDDILQGLGNALGNVTHGGNPLTNIFPSTIPGLPSALPGVSFSFPTPSLSLPFPDSVFPVPTFTLA</sequence>
<reference evidence="2 3" key="1">
    <citation type="submission" date="2024-01" db="EMBL/GenBank/DDBJ databases">
        <title>A draft genome for the cacao thread blight pathogen Marasmiellus scandens.</title>
        <authorList>
            <person name="Baruah I.K."/>
            <person name="Leung J."/>
            <person name="Bukari Y."/>
            <person name="Amoako-Attah I."/>
            <person name="Meinhardt L.W."/>
            <person name="Bailey B.A."/>
            <person name="Cohen S.P."/>
        </authorList>
    </citation>
    <scope>NUCLEOTIDE SEQUENCE [LARGE SCALE GENOMIC DNA]</scope>
    <source>
        <strain evidence="2 3">GH-19</strain>
    </source>
</reference>
<proteinExistence type="predicted"/>
<gene>
    <name evidence="2" type="ORF">VKT23_007533</name>
</gene>
<dbReference type="EMBL" id="JBANRG010000010">
    <property type="protein sequence ID" value="KAK7462952.1"/>
    <property type="molecule type" value="Genomic_DNA"/>
</dbReference>
<dbReference type="Gene3D" id="2.60.40.1820">
    <property type="match status" value="1"/>
</dbReference>
<keyword evidence="1" id="KW-0472">Membrane</keyword>
<evidence type="ECO:0000256" key="1">
    <source>
        <dbReference type="SAM" id="Phobius"/>
    </source>
</evidence>
<keyword evidence="1" id="KW-0812">Transmembrane</keyword>
<accession>A0ABR1JKR6</accession>
<name>A0ABR1JKR6_9AGAR</name>
<keyword evidence="1" id="KW-1133">Transmembrane helix</keyword>
<keyword evidence="3" id="KW-1185">Reference proteome</keyword>
<feature type="transmembrane region" description="Helical" evidence="1">
    <location>
        <begin position="100"/>
        <end position="123"/>
    </location>
</feature>
<evidence type="ECO:0000313" key="2">
    <source>
        <dbReference type="EMBL" id="KAK7462952.1"/>
    </source>
</evidence>
<comment type="caution">
    <text evidence="2">The sequence shown here is derived from an EMBL/GenBank/DDBJ whole genome shotgun (WGS) entry which is preliminary data.</text>
</comment>